<feature type="transmembrane region" description="Helical" evidence="1">
    <location>
        <begin position="49"/>
        <end position="65"/>
    </location>
</feature>
<dbReference type="AlphaFoldDB" id="A0A1N7PKC0"/>
<protein>
    <submittedName>
        <fullName evidence="2">Uncharacterized protein</fullName>
    </submittedName>
</protein>
<keyword evidence="3" id="KW-1185">Reference proteome</keyword>
<keyword evidence="1" id="KW-0812">Transmembrane</keyword>
<accession>A0A1N7PKC0</accession>
<evidence type="ECO:0000256" key="1">
    <source>
        <dbReference type="SAM" id="Phobius"/>
    </source>
</evidence>
<name>A0A1N7PKC0_9BACL</name>
<keyword evidence="1" id="KW-0472">Membrane</keyword>
<sequence>MRVLRSFGEEPGFPGAGLNEVFCMQILYGAIVLFFLGTGVFYLQDEPPYAVHFMVIALYFFIILFEFRGNPFSRGTYLLLSLLLLGNAMIQFFLADHNAIYGLVSLFFAYFALQARRRVKQ</sequence>
<feature type="transmembrane region" description="Helical" evidence="1">
    <location>
        <begin position="21"/>
        <end position="43"/>
    </location>
</feature>
<evidence type="ECO:0000313" key="3">
    <source>
        <dbReference type="Proteomes" id="UP000186795"/>
    </source>
</evidence>
<organism evidence="2 3">
    <name type="scientific">Kroppenstedtia eburnea</name>
    <dbReference type="NCBI Taxonomy" id="714067"/>
    <lineage>
        <taxon>Bacteria</taxon>
        <taxon>Bacillati</taxon>
        <taxon>Bacillota</taxon>
        <taxon>Bacilli</taxon>
        <taxon>Bacillales</taxon>
        <taxon>Thermoactinomycetaceae</taxon>
        <taxon>Kroppenstedtia</taxon>
    </lineage>
</organism>
<dbReference type="EMBL" id="FTOD01000013">
    <property type="protein sequence ID" value="SIT11032.1"/>
    <property type="molecule type" value="Genomic_DNA"/>
</dbReference>
<reference evidence="3" key="1">
    <citation type="submission" date="2017-01" db="EMBL/GenBank/DDBJ databases">
        <authorList>
            <person name="Varghese N."/>
            <person name="Submissions S."/>
        </authorList>
    </citation>
    <scope>NUCLEOTIDE SEQUENCE [LARGE SCALE GENOMIC DNA]</scope>
    <source>
        <strain evidence="3">DSM 45196</strain>
    </source>
</reference>
<feature type="transmembrane region" description="Helical" evidence="1">
    <location>
        <begin position="99"/>
        <end position="115"/>
    </location>
</feature>
<dbReference type="Proteomes" id="UP000186795">
    <property type="component" value="Unassembled WGS sequence"/>
</dbReference>
<evidence type="ECO:0000313" key="2">
    <source>
        <dbReference type="EMBL" id="SIT11032.1"/>
    </source>
</evidence>
<feature type="transmembrane region" description="Helical" evidence="1">
    <location>
        <begin position="77"/>
        <end position="93"/>
    </location>
</feature>
<proteinExistence type="predicted"/>
<keyword evidence="1" id="KW-1133">Transmembrane helix</keyword>
<gene>
    <name evidence="2" type="ORF">SAMN05421790_11312</name>
</gene>